<feature type="transmembrane region" description="Helical" evidence="1">
    <location>
        <begin position="43"/>
        <end position="64"/>
    </location>
</feature>
<organism evidence="2 3">
    <name type="scientific">Flavobacterium endophyticum</name>
    <dbReference type="NCBI Taxonomy" id="1540163"/>
    <lineage>
        <taxon>Bacteria</taxon>
        <taxon>Pseudomonadati</taxon>
        <taxon>Bacteroidota</taxon>
        <taxon>Flavobacteriia</taxon>
        <taxon>Flavobacteriales</taxon>
        <taxon>Flavobacteriaceae</taxon>
        <taxon>Flavobacterium</taxon>
    </lineage>
</organism>
<gene>
    <name evidence="2" type="ORF">CLV94_2964</name>
</gene>
<keyword evidence="1" id="KW-0812">Transmembrane</keyword>
<evidence type="ECO:0000256" key="1">
    <source>
        <dbReference type="SAM" id="Phobius"/>
    </source>
</evidence>
<proteinExistence type="predicted"/>
<dbReference type="Proteomes" id="UP000277579">
    <property type="component" value="Unassembled WGS sequence"/>
</dbReference>
<evidence type="ECO:0000313" key="3">
    <source>
        <dbReference type="Proteomes" id="UP000277579"/>
    </source>
</evidence>
<keyword evidence="1" id="KW-1133">Transmembrane helix</keyword>
<feature type="transmembrane region" description="Helical" evidence="1">
    <location>
        <begin position="12"/>
        <end position="31"/>
    </location>
</feature>
<comment type="caution">
    <text evidence="2">The sequence shown here is derived from an EMBL/GenBank/DDBJ whole genome shotgun (WGS) entry which is preliminary data.</text>
</comment>
<accession>A0A495M328</accession>
<evidence type="ECO:0000313" key="2">
    <source>
        <dbReference type="EMBL" id="RKS19013.1"/>
    </source>
</evidence>
<sequence>METKGNDTLSRFWHIASNAVPPIGFFLFFRYRNRYPNKARRALTSAVIGVPIAIAMGYIMNAYILK</sequence>
<reference evidence="2 3" key="1">
    <citation type="submission" date="2018-10" db="EMBL/GenBank/DDBJ databases">
        <title>Genomic Encyclopedia of Archaeal and Bacterial Type Strains, Phase II (KMG-II): from individual species to whole genera.</title>
        <authorList>
            <person name="Goeker M."/>
        </authorList>
    </citation>
    <scope>NUCLEOTIDE SEQUENCE [LARGE SCALE GENOMIC DNA]</scope>
    <source>
        <strain evidence="2 3">DSM 29537</strain>
    </source>
</reference>
<keyword evidence="3" id="KW-1185">Reference proteome</keyword>
<name>A0A495M328_9FLAO</name>
<dbReference type="RefSeq" id="WP_121377254.1">
    <property type="nucleotide sequence ID" value="NZ_RBLC01000005.1"/>
</dbReference>
<protein>
    <submittedName>
        <fullName evidence="2">Uncharacterized protein</fullName>
    </submittedName>
</protein>
<keyword evidence="1" id="KW-0472">Membrane</keyword>
<dbReference type="AlphaFoldDB" id="A0A495M328"/>
<dbReference type="EMBL" id="RBLC01000005">
    <property type="protein sequence ID" value="RKS19013.1"/>
    <property type="molecule type" value="Genomic_DNA"/>
</dbReference>
<dbReference type="OrthoDB" id="1373413at2"/>